<evidence type="ECO:0008006" key="4">
    <source>
        <dbReference type="Google" id="ProtNLM"/>
    </source>
</evidence>
<keyword evidence="1" id="KW-0812">Transmembrane</keyword>
<evidence type="ECO:0000313" key="3">
    <source>
        <dbReference type="Proteomes" id="UP000034956"/>
    </source>
</evidence>
<dbReference type="AlphaFoldDB" id="A0A0G1UC24"/>
<feature type="transmembrane region" description="Helical" evidence="1">
    <location>
        <begin position="48"/>
        <end position="65"/>
    </location>
</feature>
<evidence type="ECO:0000256" key="1">
    <source>
        <dbReference type="SAM" id="Phobius"/>
    </source>
</evidence>
<organism evidence="2 3">
    <name type="scientific">Candidatus Jorgensenbacteria bacterium GW2011_GWA1_48_11</name>
    <dbReference type="NCBI Taxonomy" id="1618660"/>
    <lineage>
        <taxon>Bacteria</taxon>
        <taxon>Candidatus Joergenseniibacteriota</taxon>
    </lineage>
</organism>
<keyword evidence="1" id="KW-0472">Membrane</keyword>
<comment type="caution">
    <text evidence="2">The sequence shown here is derived from an EMBL/GenBank/DDBJ whole genome shotgun (WGS) entry which is preliminary data.</text>
</comment>
<reference evidence="2 3" key="1">
    <citation type="journal article" date="2015" name="Nature">
        <title>rRNA introns, odd ribosomes, and small enigmatic genomes across a large radiation of phyla.</title>
        <authorList>
            <person name="Brown C.T."/>
            <person name="Hug L.A."/>
            <person name="Thomas B.C."/>
            <person name="Sharon I."/>
            <person name="Castelle C.J."/>
            <person name="Singh A."/>
            <person name="Wilkins M.J."/>
            <person name="Williams K.H."/>
            <person name="Banfield J.F."/>
        </authorList>
    </citation>
    <scope>NUCLEOTIDE SEQUENCE [LARGE SCALE GENOMIC DNA]</scope>
</reference>
<gene>
    <name evidence="2" type="ORF">UY23_C0001G0265</name>
</gene>
<proteinExistence type="predicted"/>
<feature type="transmembrane region" description="Helical" evidence="1">
    <location>
        <begin position="26"/>
        <end position="42"/>
    </location>
</feature>
<accession>A0A0G1UC24</accession>
<evidence type="ECO:0000313" key="2">
    <source>
        <dbReference type="EMBL" id="KKU91659.1"/>
    </source>
</evidence>
<dbReference type="EMBL" id="LCPF01000001">
    <property type="protein sequence ID" value="KKU91659.1"/>
    <property type="molecule type" value="Genomic_DNA"/>
</dbReference>
<dbReference type="Proteomes" id="UP000034956">
    <property type="component" value="Unassembled WGS sequence"/>
</dbReference>
<protein>
    <recommendedName>
        <fullName evidence="4">DUF5673 domain-containing protein</fullName>
    </recommendedName>
</protein>
<sequence>MSKKTGSEKGLSWRAAEYESFDRGPIWYLVVGGISFLLVVFSLASGNFFFGIFIVFAFVVLVAFGRTKSQTLDFRLTDEGVGIGPKIFYNYEALEGFTINNRPGRLDEMILKKKSAFNPYVKIPIDAKTAAEAQTFLGEKLPAIEHKESIIDVFADWLGF</sequence>
<name>A0A0G1UC24_9BACT</name>
<keyword evidence="1" id="KW-1133">Transmembrane helix</keyword>